<accession>A0A1C4Y1T4</accession>
<feature type="compositionally biased region" description="Basic and acidic residues" evidence="1">
    <location>
        <begin position="123"/>
        <end position="147"/>
    </location>
</feature>
<organism evidence="3 4">
    <name type="scientific">Micromonospora mirobrigensis</name>
    <dbReference type="NCBI Taxonomy" id="262898"/>
    <lineage>
        <taxon>Bacteria</taxon>
        <taxon>Bacillati</taxon>
        <taxon>Actinomycetota</taxon>
        <taxon>Actinomycetes</taxon>
        <taxon>Micromonosporales</taxon>
        <taxon>Micromonosporaceae</taxon>
        <taxon>Micromonospora</taxon>
    </lineage>
</organism>
<gene>
    <name evidence="3" type="ORF">GA0070564_103485</name>
</gene>
<sequence length="175" mass="18017">MKAHRTDVVSLGFGLVFLMLSAWWLLAQLLGLALPPVGWFLAGGLLLVGVLGLVGALRSARPDPAAPAAAEQGWSAAPGTTEQGWPPGEVPPVDSAATGWGNPDAARPAGDERPTAEFPPQRPDADEWRTGASTDEPRTAVEDRVADEPAGPTGWSAPAPPADPAEPAEPPARDG</sequence>
<name>A0A1C4Y1T4_9ACTN</name>
<evidence type="ECO:0000313" key="4">
    <source>
        <dbReference type="Proteomes" id="UP000199504"/>
    </source>
</evidence>
<dbReference type="EMBL" id="FMCX01000003">
    <property type="protein sequence ID" value="SCF14679.1"/>
    <property type="molecule type" value="Genomic_DNA"/>
</dbReference>
<protein>
    <submittedName>
        <fullName evidence="3">Uncharacterized protein</fullName>
    </submittedName>
</protein>
<feature type="transmembrane region" description="Helical" evidence="2">
    <location>
        <begin position="38"/>
        <end position="57"/>
    </location>
</feature>
<keyword evidence="2" id="KW-0812">Transmembrane</keyword>
<keyword evidence="4" id="KW-1185">Reference proteome</keyword>
<feature type="compositionally biased region" description="Low complexity" evidence="1">
    <location>
        <begin position="67"/>
        <end position="78"/>
    </location>
</feature>
<feature type="transmembrane region" description="Helical" evidence="2">
    <location>
        <begin position="7"/>
        <end position="26"/>
    </location>
</feature>
<dbReference type="Proteomes" id="UP000199504">
    <property type="component" value="Unassembled WGS sequence"/>
</dbReference>
<dbReference type="STRING" id="262898.GA0070564_103485"/>
<feature type="compositionally biased region" description="Pro residues" evidence="1">
    <location>
        <begin position="158"/>
        <end position="175"/>
    </location>
</feature>
<evidence type="ECO:0000313" key="3">
    <source>
        <dbReference type="EMBL" id="SCF14679.1"/>
    </source>
</evidence>
<feature type="region of interest" description="Disordered" evidence="1">
    <location>
        <begin position="67"/>
        <end position="175"/>
    </location>
</feature>
<evidence type="ECO:0000256" key="1">
    <source>
        <dbReference type="SAM" id="MobiDB-lite"/>
    </source>
</evidence>
<proteinExistence type="predicted"/>
<keyword evidence="2" id="KW-1133">Transmembrane helix</keyword>
<keyword evidence="2" id="KW-0472">Membrane</keyword>
<reference evidence="4" key="1">
    <citation type="submission" date="2016-06" db="EMBL/GenBank/DDBJ databases">
        <authorList>
            <person name="Varghese N."/>
            <person name="Submissions Spin"/>
        </authorList>
    </citation>
    <scope>NUCLEOTIDE SEQUENCE [LARGE SCALE GENOMIC DNA]</scope>
    <source>
        <strain evidence="4">DSM 44830</strain>
    </source>
</reference>
<dbReference type="AlphaFoldDB" id="A0A1C4Y1T4"/>
<evidence type="ECO:0000256" key="2">
    <source>
        <dbReference type="SAM" id="Phobius"/>
    </source>
</evidence>